<dbReference type="InterPro" id="IPR029063">
    <property type="entry name" value="SAM-dependent_MTases_sf"/>
</dbReference>
<name>A0AAX4NYB3_9CHLO</name>
<dbReference type="CDD" id="cd02440">
    <property type="entry name" value="AdoMet_MTases"/>
    <property type="match status" value="1"/>
</dbReference>
<dbReference type="InterPro" id="IPR019410">
    <property type="entry name" value="Methyltransf_16"/>
</dbReference>
<dbReference type="AlphaFoldDB" id="A0AAX4NYB3"/>
<keyword evidence="2" id="KW-1185">Reference proteome</keyword>
<sequence length="252" mass="27477">MSADPEDPSSVYEWQRERHESDLGFFGDEVLDGEELHIVEEVVGKVTLTSLSRENMHSVPSTGLMLWEGTKALSQIIQSCADCFEGKRAVELGCGCSPLNAMALAQAGAGRVVATDGNPEALSLLRENAERNGASFEVRTLRWDDDEDVRKAGTGQFDVVVASDVLYIEEAIPALFRAAASLLSGGEHGLFLICYMPRRAIEALAISNAARAGFKQVEVRGCFQRALARQQRNNTMRLLQFERAGGDGKARV</sequence>
<dbReference type="Pfam" id="PF10294">
    <property type="entry name" value="Methyltransf_16"/>
    <property type="match status" value="1"/>
</dbReference>
<evidence type="ECO:0000313" key="1">
    <source>
        <dbReference type="EMBL" id="WZN58904.1"/>
    </source>
</evidence>
<reference evidence="1 2" key="1">
    <citation type="submission" date="2024-03" db="EMBL/GenBank/DDBJ databases">
        <title>Complete genome sequence of the green alga Chloropicon roscoffensis RCC1871.</title>
        <authorList>
            <person name="Lemieux C."/>
            <person name="Pombert J.-F."/>
            <person name="Otis C."/>
            <person name="Turmel M."/>
        </authorList>
    </citation>
    <scope>NUCLEOTIDE SEQUENCE [LARGE SCALE GENOMIC DNA]</scope>
    <source>
        <strain evidence="1 2">RCC1871</strain>
    </source>
</reference>
<dbReference type="PANTHER" id="PTHR14614">
    <property type="entry name" value="HEPATOCELLULAR CARCINOMA-ASSOCIATED ANTIGEN"/>
    <property type="match status" value="1"/>
</dbReference>
<keyword evidence="1" id="KW-0489">Methyltransferase</keyword>
<protein>
    <submittedName>
        <fullName evidence="1">S-adenosyl-L-methionine-dependent methyltransferase</fullName>
    </submittedName>
</protein>
<dbReference type="EMBL" id="CP151501">
    <property type="protein sequence ID" value="WZN58904.1"/>
    <property type="molecule type" value="Genomic_DNA"/>
</dbReference>
<accession>A0AAX4NYB3</accession>
<keyword evidence="1" id="KW-0808">Transferase</keyword>
<evidence type="ECO:0000313" key="2">
    <source>
        <dbReference type="Proteomes" id="UP001472866"/>
    </source>
</evidence>
<proteinExistence type="predicted"/>
<organism evidence="1 2">
    <name type="scientific">Chloropicon roscoffensis</name>
    <dbReference type="NCBI Taxonomy" id="1461544"/>
    <lineage>
        <taxon>Eukaryota</taxon>
        <taxon>Viridiplantae</taxon>
        <taxon>Chlorophyta</taxon>
        <taxon>Chloropicophyceae</taxon>
        <taxon>Chloropicales</taxon>
        <taxon>Chloropicaceae</taxon>
        <taxon>Chloropicon</taxon>
    </lineage>
</organism>
<dbReference type="Gene3D" id="3.40.50.150">
    <property type="entry name" value="Vaccinia Virus protein VP39"/>
    <property type="match status" value="1"/>
</dbReference>
<gene>
    <name evidence="1" type="ORF">HKI87_01g04280</name>
</gene>
<dbReference type="GO" id="GO:0032259">
    <property type="term" value="P:methylation"/>
    <property type="evidence" value="ECO:0007669"/>
    <property type="project" value="UniProtKB-KW"/>
</dbReference>
<dbReference type="Proteomes" id="UP001472866">
    <property type="component" value="Chromosome 01"/>
</dbReference>
<dbReference type="SUPFAM" id="SSF53335">
    <property type="entry name" value="S-adenosyl-L-methionine-dependent methyltransferases"/>
    <property type="match status" value="1"/>
</dbReference>
<dbReference type="GO" id="GO:0008168">
    <property type="term" value="F:methyltransferase activity"/>
    <property type="evidence" value="ECO:0007669"/>
    <property type="project" value="UniProtKB-KW"/>
</dbReference>